<dbReference type="GO" id="GO:0005886">
    <property type="term" value="C:plasma membrane"/>
    <property type="evidence" value="ECO:0007669"/>
    <property type="project" value="UniProtKB-SubCell"/>
</dbReference>
<feature type="transmembrane region" description="Helical" evidence="7">
    <location>
        <begin position="183"/>
        <end position="200"/>
    </location>
</feature>
<evidence type="ECO:0000256" key="6">
    <source>
        <dbReference type="ARBA" id="ARBA00023136"/>
    </source>
</evidence>
<evidence type="ECO:0000256" key="2">
    <source>
        <dbReference type="ARBA" id="ARBA00022448"/>
    </source>
</evidence>
<dbReference type="Proteomes" id="UP000622687">
    <property type="component" value="Unassembled WGS sequence"/>
</dbReference>
<evidence type="ECO:0000313" key="10">
    <source>
        <dbReference type="Proteomes" id="UP000622687"/>
    </source>
</evidence>
<protein>
    <submittedName>
        <fullName evidence="9">ABC transporter permease</fullName>
    </submittedName>
</protein>
<comment type="caution">
    <text evidence="9">The sequence shown here is derived from an EMBL/GenBank/DDBJ whole genome shotgun (WGS) entry which is preliminary data.</text>
</comment>
<evidence type="ECO:0000256" key="1">
    <source>
        <dbReference type="ARBA" id="ARBA00004651"/>
    </source>
</evidence>
<dbReference type="InterPro" id="IPR025966">
    <property type="entry name" value="OppC_N"/>
</dbReference>
<dbReference type="GO" id="GO:0055085">
    <property type="term" value="P:transmembrane transport"/>
    <property type="evidence" value="ECO:0007669"/>
    <property type="project" value="InterPro"/>
</dbReference>
<feature type="domain" description="ABC transmembrane type-1" evidence="8">
    <location>
        <begin position="118"/>
        <end position="307"/>
    </location>
</feature>
<dbReference type="AlphaFoldDB" id="A0A934HVL0"/>
<feature type="transmembrane region" description="Helical" evidence="7">
    <location>
        <begin position="160"/>
        <end position="177"/>
    </location>
</feature>
<accession>A0A934HVL0</accession>
<feature type="transmembrane region" description="Helical" evidence="7">
    <location>
        <begin position="57"/>
        <end position="78"/>
    </location>
</feature>
<dbReference type="SUPFAM" id="SSF161098">
    <property type="entry name" value="MetI-like"/>
    <property type="match status" value="1"/>
</dbReference>
<gene>
    <name evidence="9" type="ORF">I6U51_03150</name>
</gene>
<evidence type="ECO:0000256" key="7">
    <source>
        <dbReference type="RuleBase" id="RU363032"/>
    </source>
</evidence>
<keyword evidence="3" id="KW-1003">Cell membrane</keyword>
<dbReference type="PANTHER" id="PTHR43386:SF22">
    <property type="entry name" value="OLIGOPEPTIDE TRANSPORT SYSTEM PERMEASE PROTEIN OPPC"/>
    <property type="match status" value="1"/>
</dbReference>
<feature type="transmembrane region" description="Helical" evidence="7">
    <location>
        <begin position="231"/>
        <end position="252"/>
    </location>
</feature>
<dbReference type="InterPro" id="IPR000515">
    <property type="entry name" value="MetI-like"/>
</dbReference>
<evidence type="ECO:0000256" key="3">
    <source>
        <dbReference type="ARBA" id="ARBA00022475"/>
    </source>
</evidence>
<organism evidence="9 10">
    <name type="scientific">Clostridium aciditolerans</name>
    <dbReference type="NCBI Taxonomy" id="339861"/>
    <lineage>
        <taxon>Bacteria</taxon>
        <taxon>Bacillati</taxon>
        <taxon>Bacillota</taxon>
        <taxon>Clostridia</taxon>
        <taxon>Eubacteriales</taxon>
        <taxon>Clostridiaceae</taxon>
        <taxon>Clostridium</taxon>
    </lineage>
</organism>
<dbReference type="CDD" id="cd06261">
    <property type="entry name" value="TM_PBP2"/>
    <property type="match status" value="1"/>
</dbReference>
<dbReference type="EMBL" id="JAEEGB010000004">
    <property type="protein sequence ID" value="MBI6871702.1"/>
    <property type="molecule type" value="Genomic_DNA"/>
</dbReference>
<evidence type="ECO:0000256" key="5">
    <source>
        <dbReference type="ARBA" id="ARBA00022989"/>
    </source>
</evidence>
<sequence>MQVTKNLDENLNITVSNSIPKDMFEKVPSADKNSEAIVRPSLTYWQDVWRRLKENKLAMIGLTFVVLITIIAIIGPLLSKYNYYSQDLDMANQPPSAAHWFGTDKFGRDIFVRILYGARISLAVGYAASILNIVIGILYGGIAGYFGGKIDNLMMRIVDILYSIPMMIYVILLMVIFGAGLKSIIIALAIAYWLTMARIVRGQIMSLKQQEFVLAAKTLGASSMRILLRHLIPNCMGPIIVTLTLSVPEAIFTESFLSFIGLGVSAPQASWGTLASEALEGFQLYPTQLFFPALAICLTILAFNLLGDGLRDALDPKMRK</sequence>
<feature type="transmembrane region" description="Helical" evidence="7">
    <location>
        <begin position="123"/>
        <end position="148"/>
    </location>
</feature>
<keyword evidence="6 7" id="KW-0472">Membrane</keyword>
<comment type="subcellular location">
    <subcellularLocation>
        <location evidence="1 7">Cell membrane</location>
        <topology evidence="1 7">Multi-pass membrane protein</topology>
    </subcellularLocation>
</comment>
<dbReference type="Pfam" id="PF00528">
    <property type="entry name" value="BPD_transp_1"/>
    <property type="match status" value="1"/>
</dbReference>
<dbReference type="RefSeq" id="WP_211141144.1">
    <property type="nucleotide sequence ID" value="NZ_JAEEGB010000004.1"/>
</dbReference>
<keyword evidence="2 7" id="KW-0813">Transport</keyword>
<proteinExistence type="inferred from homology"/>
<evidence type="ECO:0000256" key="4">
    <source>
        <dbReference type="ARBA" id="ARBA00022692"/>
    </source>
</evidence>
<name>A0A934HVL0_9CLOT</name>
<dbReference type="Pfam" id="PF12911">
    <property type="entry name" value="OppC_N"/>
    <property type="match status" value="1"/>
</dbReference>
<reference evidence="9" key="1">
    <citation type="submission" date="2020-12" db="EMBL/GenBank/DDBJ databases">
        <title>Clostridium thailandense sp. nov., a novel acetogenic bacterium isolated from peat land soil in Thailand.</title>
        <authorList>
            <person name="Chaikitkaew S."/>
            <person name="Birkeland N.K."/>
        </authorList>
    </citation>
    <scope>NUCLEOTIDE SEQUENCE</scope>
    <source>
        <strain evidence="9">DSM 17425</strain>
    </source>
</reference>
<keyword evidence="5 7" id="KW-1133">Transmembrane helix</keyword>
<feature type="transmembrane region" description="Helical" evidence="7">
    <location>
        <begin position="289"/>
        <end position="310"/>
    </location>
</feature>
<evidence type="ECO:0000313" key="9">
    <source>
        <dbReference type="EMBL" id="MBI6871702.1"/>
    </source>
</evidence>
<evidence type="ECO:0000259" key="8">
    <source>
        <dbReference type="PROSITE" id="PS50928"/>
    </source>
</evidence>
<dbReference type="InterPro" id="IPR035906">
    <property type="entry name" value="MetI-like_sf"/>
</dbReference>
<keyword evidence="4 7" id="KW-0812">Transmembrane</keyword>
<keyword evidence="10" id="KW-1185">Reference proteome</keyword>
<dbReference type="Gene3D" id="1.10.3720.10">
    <property type="entry name" value="MetI-like"/>
    <property type="match status" value="1"/>
</dbReference>
<dbReference type="PANTHER" id="PTHR43386">
    <property type="entry name" value="OLIGOPEPTIDE TRANSPORT SYSTEM PERMEASE PROTEIN APPC"/>
    <property type="match status" value="1"/>
</dbReference>
<dbReference type="PROSITE" id="PS50928">
    <property type="entry name" value="ABC_TM1"/>
    <property type="match status" value="1"/>
</dbReference>
<comment type="similarity">
    <text evidence="7">Belongs to the binding-protein-dependent transport system permease family.</text>
</comment>
<dbReference type="InterPro" id="IPR050366">
    <property type="entry name" value="BP-dependent_transpt_permease"/>
</dbReference>